<evidence type="ECO:0000256" key="5">
    <source>
        <dbReference type="ARBA" id="ARBA00022801"/>
    </source>
</evidence>
<feature type="active site" description="Proton donor/acceptor" evidence="9">
    <location>
        <position position="123"/>
    </location>
</feature>
<dbReference type="PROSITE" id="PS52029">
    <property type="entry name" value="LD_TPASE"/>
    <property type="match status" value="1"/>
</dbReference>
<dbReference type="GO" id="GO:0008360">
    <property type="term" value="P:regulation of cell shape"/>
    <property type="evidence" value="ECO:0007669"/>
    <property type="project" value="UniProtKB-UniRule"/>
</dbReference>
<evidence type="ECO:0000256" key="1">
    <source>
        <dbReference type="ARBA" id="ARBA00004752"/>
    </source>
</evidence>
<reference evidence="11 12" key="2">
    <citation type="journal article" date="2018" name="Int. J. Syst. Evol. Microbiol.">
        <title>Burkholderia insecticola sp. nov., a gut symbiotic bacterium of the bean bug Riptortus pedestris.</title>
        <authorList>
            <person name="Takeshita K."/>
            <person name="Tamaki H."/>
            <person name="Ohbayashi T."/>
            <person name="Meng X.-Y."/>
            <person name="Sone T."/>
            <person name="Mitani Y."/>
            <person name="Peeters C."/>
            <person name="Kikuchi Y."/>
            <person name="Vandamme P."/>
        </authorList>
    </citation>
    <scope>NUCLEOTIDE SEQUENCE [LARGE SCALE GENOMIC DNA]</scope>
    <source>
        <strain evidence="11">RPE64</strain>
        <plasmid evidence="11 12">p1</plasmid>
    </source>
</reference>
<evidence type="ECO:0000256" key="2">
    <source>
        <dbReference type="ARBA" id="ARBA00005992"/>
    </source>
</evidence>
<dbReference type="PANTHER" id="PTHR30582:SF24">
    <property type="entry name" value="L,D-TRANSPEPTIDASE ERFK_SRFK-RELATED"/>
    <property type="match status" value="1"/>
</dbReference>
<sequence>MNTLPPPVIDISIRTQTLTLTLPGGRSRTFPVSTALNGPGSAAGSGCTPLGLHRVRLKIGGGAPAGAVFVGRRATGEIHRADASAREPERDWILSRILWLQGMEPGRNRGGNVDTLRRFVYIHGTAAEADIGTACSHGCIRMNNADVIELFDLVPPGCAVRIHRE</sequence>
<dbReference type="GO" id="GO:0018104">
    <property type="term" value="P:peptidoglycan-protein cross-linking"/>
    <property type="evidence" value="ECO:0007669"/>
    <property type="project" value="TreeGrafter"/>
</dbReference>
<dbReference type="PANTHER" id="PTHR30582">
    <property type="entry name" value="L,D-TRANSPEPTIDASE"/>
    <property type="match status" value="1"/>
</dbReference>
<dbReference type="HOGENOM" id="CLU_042399_3_1_4"/>
<evidence type="ECO:0000256" key="4">
    <source>
        <dbReference type="ARBA" id="ARBA00022679"/>
    </source>
</evidence>
<dbReference type="KEGG" id="buo:BRPE64_DCDS00380"/>
<dbReference type="SUPFAM" id="SSF141523">
    <property type="entry name" value="L,D-transpeptidase catalytic domain-like"/>
    <property type="match status" value="1"/>
</dbReference>
<evidence type="ECO:0000256" key="6">
    <source>
        <dbReference type="ARBA" id="ARBA00022960"/>
    </source>
</evidence>
<reference evidence="11 12" key="1">
    <citation type="journal article" date="2013" name="Genome Announc.">
        <title>Complete Genome Sequence of Burkholderia sp. Strain RPE64, Bacterial Symbiont of the Bean Bug Riptortus pedestris.</title>
        <authorList>
            <person name="Shibata T.F."/>
            <person name="Maeda T."/>
            <person name="Nikoh N."/>
            <person name="Yamaguchi K."/>
            <person name="Oshima K."/>
            <person name="Hattori M."/>
            <person name="Nishiyama T."/>
            <person name="Hasebe M."/>
            <person name="Fukatsu T."/>
            <person name="Kikuchi Y."/>
            <person name="Shigenobu S."/>
        </authorList>
    </citation>
    <scope>NUCLEOTIDE SEQUENCE [LARGE SCALE GENOMIC DNA]</scope>
    <source>
        <plasmid evidence="11 12">p1</plasmid>
    </source>
</reference>
<keyword evidence="4" id="KW-0808">Transferase</keyword>
<evidence type="ECO:0000256" key="3">
    <source>
        <dbReference type="ARBA" id="ARBA00022676"/>
    </source>
</evidence>
<feature type="active site" description="Nucleophile" evidence="9">
    <location>
        <position position="139"/>
    </location>
</feature>
<accession>R4WQU3</accession>
<evidence type="ECO:0000256" key="9">
    <source>
        <dbReference type="PROSITE-ProRule" id="PRU01373"/>
    </source>
</evidence>
<keyword evidence="8 9" id="KW-0961">Cell wall biogenesis/degradation</keyword>
<geneLocation type="plasmid" evidence="11 12">
    <name>p1</name>
</geneLocation>
<dbReference type="RefSeq" id="WP_016347683.1">
    <property type="nucleotide sequence ID" value="NC_021289.1"/>
</dbReference>
<keyword evidence="12" id="KW-1185">Reference proteome</keyword>
<keyword evidence="7 9" id="KW-0573">Peptidoglycan synthesis</keyword>
<dbReference type="CDD" id="cd16913">
    <property type="entry name" value="YkuD_like"/>
    <property type="match status" value="1"/>
</dbReference>
<evidence type="ECO:0000256" key="8">
    <source>
        <dbReference type="ARBA" id="ARBA00023316"/>
    </source>
</evidence>
<evidence type="ECO:0000313" key="11">
    <source>
        <dbReference type="EMBL" id="BAN26974.1"/>
    </source>
</evidence>
<dbReference type="EMBL" id="AP013061">
    <property type="protein sequence ID" value="BAN26974.1"/>
    <property type="molecule type" value="Genomic_DNA"/>
</dbReference>
<dbReference type="GO" id="GO:0071555">
    <property type="term" value="P:cell wall organization"/>
    <property type="evidence" value="ECO:0007669"/>
    <property type="project" value="UniProtKB-UniRule"/>
</dbReference>
<dbReference type="OrthoDB" id="9787225at2"/>
<name>R4WQU3_9BURK</name>
<dbReference type="GO" id="GO:0016757">
    <property type="term" value="F:glycosyltransferase activity"/>
    <property type="evidence" value="ECO:0007669"/>
    <property type="project" value="UniProtKB-KW"/>
</dbReference>
<keyword evidence="3" id="KW-0328">Glycosyltransferase</keyword>
<dbReference type="UniPathway" id="UPA00219"/>
<organism evidence="11 12">
    <name type="scientific">Caballeronia insecticola</name>
    <dbReference type="NCBI Taxonomy" id="758793"/>
    <lineage>
        <taxon>Bacteria</taxon>
        <taxon>Pseudomonadati</taxon>
        <taxon>Pseudomonadota</taxon>
        <taxon>Betaproteobacteria</taxon>
        <taxon>Burkholderiales</taxon>
        <taxon>Burkholderiaceae</taxon>
        <taxon>Caballeronia</taxon>
    </lineage>
</organism>
<keyword evidence="6 9" id="KW-0133">Cell shape</keyword>
<evidence type="ECO:0000259" key="10">
    <source>
        <dbReference type="PROSITE" id="PS52029"/>
    </source>
</evidence>
<dbReference type="InterPro" id="IPR005490">
    <property type="entry name" value="LD_TPept_cat_dom"/>
</dbReference>
<keyword evidence="11" id="KW-0614">Plasmid</keyword>
<evidence type="ECO:0000313" key="12">
    <source>
        <dbReference type="Proteomes" id="UP000013966"/>
    </source>
</evidence>
<dbReference type="Gene3D" id="2.40.440.10">
    <property type="entry name" value="L,D-transpeptidase catalytic domain-like"/>
    <property type="match status" value="1"/>
</dbReference>
<keyword evidence="5" id="KW-0378">Hydrolase</keyword>
<evidence type="ECO:0000256" key="7">
    <source>
        <dbReference type="ARBA" id="ARBA00022984"/>
    </source>
</evidence>
<proteinExistence type="inferred from homology"/>
<dbReference type="AlphaFoldDB" id="R4WQU3"/>
<comment type="similarity">
    <text evidence="2">Belongs to the YkuD family.</text>
</comment>
<dbReference type="PATRIC" id="fig|758793.3.peg.5194"/>
<dbReference type="Pfam" id="PF03734">
    <property type="entry name" value="YkuD"/>
    <property type="match status" value="1"/>
</dbReference>
<dbReference type="InterPro" id="IPR038063">
    <property type="entry name" value="Transpep_catalytic_dom"/>
</dbReference>
<dbReference type="GO" id="GO:0005576">
    <property type="term" value="C:extracellular region"/>
    <property type="evidence" value="ECO:0007669"/>
    <property type="project" value="TreeGrafter"/>
</dbReference>
<dbReference type="GO" id="GO:0071972">
    <property type="term" value="F:peptidoglycan L,D-transpeptidase activity"/>
    <property type="evidence" value="ECO:0007669"/>
    <property type="project" value="TreeGrafter"/>
</dbReference>
<dbReference type="Proteomes" id="UP000013966">
    <property type="component" value="Plasmid p1"/>
</dbReference>
<protein>
    <submittedName>
        <fullName evidence="11">ErfK/YbiS/YcfS/YnhG family protein</fullName>
    </submittedName>
</protein>
<comment type="pathway">
    <text evidence="1 9">Cell wall biogenesis; peptidoglycan biosynthesis.</text>
</comment>
<dbReference type="InterPro" id="IPR050979">
    <property type="entry name" value="LD-transpeptidase"/>
</dbReference>
<gene>
    <name evidence="11" type="ORF">BRPE64_DCDS00380</name>
</gene>
<feature type="domain" description="L,D-TPase catalytic" evidence="10">
    <location>
        <begin position="7"/>
        <end position="163"/>
    </location>
</feature>